<evidence type="ECO:0000313" key="2">
    <source>
        <dbReference type="Proteomes" id="UP000190857"/>
    </source>
</evidence>
<dbReference type="AlphaFoldDB" id="A0A1T5KVG6"/>
<dbReference type="OrthoDB" id="5005142at2"/>
<dbReference type="EMBL" id="FUZP01000003">
    <property type="protein sequence ID" value="SKC67653.1"/>
    <property type="molecule type" value="Genomic_DNA"/>
</dbReference>
<proteinExistence type="predicted"/>
<sequence length="125" mass="14068">MWLTSDGTINLRAFPTDQLVSYDQALAALAAVDADELEDLEQFVLESQDGVNEDIEETMTFSEAEAAFVDASLPDEIDAALDWAALTDIDRRGDALHDIPLRWRYDVLVMFEDLIDEAKAEPERF</sequence>
<gene>
    <name evidence="1" type="ORF">SAMN06309945_2537</name>
</gene>
<dbReference type="RefSeq" id="WP_079728571.1">
    <property type="nucleotide sequence ID" value="NZ_FUZP01000003.1"/>
</dbReference>
<evidence type="ECO:0000313" key="1">
    <source>
        <dbReference type="EMBL" id="SKC67653.1"/>
    </source>
</evidence>
<organism evidence="1 2">
    <name type="scientific">Okibacterium fritillariae</name>
    <dbReference type="NCBI Taxonomy" id="123320"/>
    <lineage>
        <taxon>Bacteria</taxon>
        <taxon>Bacillati</taxon>
        <taxon>Actinomycetota</taxon>
        <taxon>Actinomycetes</taxon>
        <taxon>Micrococcales</taxon>
        <taxon>Microbacteriaceae</taxon>
        <taxon>Okibacterium</taxon>
    </lineage>
</organism>
<protein>
    <submittedName>
        <fullName evidence="1">Uncharacterized protein</fullName>
    </submittedName>
</protein>
<accession>A0A1T5KVG6</accession>
<reference evidence="1 2" key="1">
    <citation type="submission" date="2017-02" db="EMBL/GenBank/DDBJ databases">
        <authorList>
            <person name="Peterson S.W."/>
        </authorList>
    </citation>
    <scope>NUCLEOTIDE SEQUENCE [LARGE SCALE GENOMIC DNA]</scope>
    <source>
        <strain evidence="1 2">VKM Ac-2059</strain>
    </source>
</reference>
<keyword evidence="2" id="KW-1185">Reference proteome</keyword>
<dbReference type="Proteomes" id="UP000190857">
    <property type="component" value="Unassembled WGS sequence"/>
</dbReference>
<name>A0A1T5KVG6_9MICO</name>